<evidence type="ECO:0000313" key="3">
    <source>
        <dbReference type="EMBL" id="MBB5265387.1"/>
    </source>
</evidence>
<protein>
    <submittedName>
        <fullName evidence="3">Glycosyltransferase involved in cell wall biosynthesis</fullName>
    </submittedName>
</protein>
<feature type="domain" description="Glycosyltransferase subfamily 4-like N-terminal" evidence="2">
    <location>
        <begin position="24"/>
        <end position="152"/>
    </location>
</feature>
<dbReference type="CDD" id="cd03808">
    <property type="entry name" value="GT4_CapM-like"/>
    <property type="match status" value="1"/>
</dbReference>
<proteinExistence type="predicted"/>
<dbReference type="Pfam" id="PF00534">
    <property type="entry name" value="Glycos_transf_1"/>
    <property type="match status" value="1"/>
</dbReference>
<organism evidence="3 4">
    <name type="scientific">Catenibacillus scindens</name>
    <dbReference type="NCBI Taxonomy" id="673271"/>
    <lineage>
        <taxon>Bacteria</taxon>
        <taxon>Bacillati</taxon>
        <taxon>Bacillota</taxon>
        <taxon>Clostridia</taxon>
        <taxon>Lachnospirales</taxon>
        <taxon>Lachnospiraceae</taxon>
        <taxon>Catenibacillus</taxon>
    </lineage>
</organism>
<dbReference type="Pfam" id="PF13477">
    <property type="entry name" value="Glyco_trans_4_2"/>
    <property type="match status" value="1"/>
</dbReference>
<evidence type="ECO:0000259" key="2">
    <source>
        <dbReference type="Pfam" id="PF13477"/>
    </source>
</evidence>
<dbReference type="SUPFAM" id="SSF53756">
    <property type="entry name" value="UDP-Glycosyltransferase/glycogen phosphorylase"/>
    <property type="match status" value="1"/>
</dbReference>
<evidence type="ECO:0000313" key="4">
    <source>
        <dbReference type="Proteomes" id="UP000543642"/>
    </source>
</evidence>
<feature type="domain" description="Glycosyl transferase family 1" evidence="1">
    <location>
        <begin position="190"/>
        <end position="349"/>
    </location>
</feature>
<gene>
    <name evidence="3" type="ORF">HNP82_002533</name>
</gene>
<dbReference type="Gene3D" id="3.40.50.2000">
    <property type="entry name" value="Glycogen Phosphorylase B"/>
    <property type="match status" value="2"/>
</dbReference>
<name>A0A7W8M6A9_9FIRM</name>
<dbReference type="InterPro" id="IPR028098">
    <property type="entry name" value="Glyco_trans_4-like_N"/>
</dbReference>
<evidence type="ECO:0000259" key="1">
    <source>
        <dbReference type="Pfam" id="PF00534"/>
    </source>
</evidence>
<keyword evidence="3" id="KW-0808">Transferase</keyword>
<reference evidence="3 4" key="1">
    <citation type="submission" date="2020-08" db="EMBL/GenBank/DDBJ databases">
        <title>Genomic Encyclopedia of Type Strains, Phase IV (KMG-IV): sequencing the most valuable type-strain genomes for metagenomic binning, comparative biology and taxonomic classification.</title>
        <authorList>
            <person name="Goeker M."/>
        </authorList>
    </citation>
    <scope>NUCLEOTIDE SEQUENCE [LARGE SCALE GENOMIC DNA]</scope>
    <source>
        <strain evidence="3 4">DSM 106146</strain>
    </source>
</reference>
<dbReference type="AlphaFoldDB" id="A0A7W8M6A9"/>
<dbReference type="EMBL" id="JACHFW010000011">
    <property type="protein sequence ID" value="MBB5265387.1"/>
    <property type="molecule type" value="Genomic_DNA"/>
</dbReference>
<dbReference type="Proteomes" id="UP000543642">
    <property type="component" value="Unassembled WGS sequence"/>
</dbReference>
<dbReference type="RefSeq" id="WP_183775303.1">
    <property type="nucleotide sequence ID" value="NZ_JACHFW010000011.1"/>
</dbReference>
<comment type="caution">
    <text evidence="3">The sequence shown here is derived from an EMBL/GenBank/DDBJ whole genome shotgun (WGS) entry which is preliminary data.</text>
</comment>
<sequence>MEKILFISNIAKKVGSFSIASLEAAKECGMQFHMAANWNQAGDEQIQADEKKYNVRIHNIPLARSPYSLANIKGLKQLINVIKEENIDYIHCNTPVGGLIGRLAGKKCKVKKVIYQAHGFHFYKGAPFKNWLLYYPVERWLAHYTDAIITINNEDYERAKKFRLRNRGKVYYVPGVGIDISQYPSDRQNRMEKRKELGLGKNDIALISMGDLIERKNYPVAIKAIAEVGNSKLHYYICGQGPDEEELVSLAEKLGVKNQIHFLGYRTDIKELLQAADIFLFTTLQEGLSRSLMEAMASGLPCIASRIRGNTDLLNDSNGGILCNSIDDYKKAIEKLVKEPTIRKQMSLNNLEAIQRYSVGEISKKIEVVYTSVIYGGDKS</sequence>
<accession>A0A7W8M6A9</accession>
<dbReference type="GO" id="GO:0016757">
    <property type="term" value="F:glycosyltransferase activity"/>
    <property type="evidence" value="ECO:0007669"/>
    <property type="project" value="InterPro"/>
</dbReference>
<dbReference type="PANTHER" id="PTHR12526:SF630">
    <property type="entry name" value="GLYCOSYLTRANSFERASE"/>
    <property type="match status" value="1"/>
</dbReference>
<dbReference type="InterPro" id="IPR001296">
    <property type="entry name" value="Glyco_trans_1"/>
</dbReference>
<dbReference type="PANTHER" id="PTHR12526">
    <property type="entry name" value="GLYCOSYLTRANSFERASE"/>
    <property type="match status" value="1"/>
</dbReference>
<keyword evidence="4" id="KW-1185">Reference proteome</keyword>